<evidence type="ECO:0000313" key="3">
    <source>
        <dbReference type="EMBL" id="RZB84694.1"/>
    </source>
</evidence>
<name>A0A445IF87_GLYSO</name>
<dbReference type="GO" id="GO:0015630">
    <property type="term" value="C:microtubule cytoskeleton"/>
    <property type="evidence" value="ECO:0007669"/>
    <property type="project" value="TreeGrafter"/>
</dbReference>
<dbReference type="Proteomes" id="UP000289340">
    <property type="component" value="Chromosome 11"/>
</dbReference>
<dbReference type="PANTHER" id="PTHR23074">
    <property type="entry name" value="AAA DOMAIN-CONTAINING"/>
    <property type="match status" value="1"/>
</dbReference>
<evidence type="ECO:0000313" key="4">
    <source>
        <dbReference type="Proteomes" id="UP000289340"/>
    </source>
</evidence>
<dbReference type="Pfam" id="PF17862">
    <property type="entry name" value="AAA_lid_3"/>
    <property type="match status" value="1"/>
</dbReference>
<comment type="caution">
    <text evidence="3">The sequence shown here is derived from an EMBL/GenBank/DDBJ whole genome shotgun (WGS) entry which is preliminary data.</text>
</comment>
<keyword evidence="4" id="KW-1185">Reference proteome</keyword>
<dbReference type="GO" id="GO:0016887">
    <property type="term" value="F:ATP hydrolysis activity"/>
    <property type="evidence" value="ECO:0007669"/>
    <property type="project" value="InterPro"/>
</dbReference>
<dbReference type="InterPro" id="IPR027417">
    <property type="entry name" value="P-loop_NTPase"/>
</dbReference>
<dbReference type="InterPro" id="IPR041569">
    <property type="entry name" value="AAA_lid_3"/>
</dbReference>
<gene>
    <name evidence="3" type="ORF">D0Y65_032811</name>
</gene>
<dbReference type="InterPro" id="IPR050304">
    <property type="entry name" value="MT-severing_AAA_ATPase"/>
</dbReference>
<dbReference type="Gene3D" id="1.10.8.60">
    <property type="match status" value="1"/>
</dbReference>
<dbReference type="AlphaFoldDB" id="A0A445IF87"/>
<accession>A0A445IF87</accession>
<dbReference type="InterPro" id="IPR003959">
    <property type="entry name" value="ATPase_AAA_core"/>
</dbReference>
<reference evidence="3 4" key="1">
    <citation type="submission" date="2018-09" db="EMBL/GenBank/DDBJ databases">
        <title>A high-quality reference genome of wild soybean provides a powerful tool to mine soybean genomes.</title>
        <authorList>
            <person name="Xie M."/>
            <person name="Chung C.Y.L."/>
            <person name="Li M.-W."/>
            <person name="Wong F.-L."/>
            <person name="Chan T.-F."/>
            <person name="Lam H.-M."/>
        </authorList>
    </citation>
    <scope>NUCLEOTIDE SEQUENCE [LARGE SCALE GENOMIC DNA]</scope>
    <source>
        <strain evidence="4">cv. W05</strain>
        <tissue evidence="3">Hypocotyl of etiolated seedlings</tissue>
    </source>
</reference>
<dbReference type="EMBL" id="QZWG01000011">
    <property type="protein sequence ID" value="RZB84694.1"/>
    <property type="molecule type" value="Genomic_DNA"/>
</dbReference>
<dbReference type="Pfam" id="PF00004">
    <property type="entry name" value="AAA"/>
    <property type="match status" value="1"/>
</dbReference>
<feature type="domain" description="AAA ATPase AAA+ lid" evidence="2">
    <location>
        <begin position="52"/>
        <end position="96"/>
    </location>
</feature>
<dbReference type="GO" id="GO:0005524">
    <property type="term" value="F:ATP binding"/>
    <property type="evidence" value="ECO:0007669"/>
    <property type="project" value="InterPro"/>
</dbReference>
<dbReference type="SUPFAM" id="SSF52540">
    <property type="entry name" value="P-loop containing nucleoside triphosphate hydrolases"/>
    <property type="match status" value="1"/>
</dbReference>
<dbReference type="GO" id="GO:0051013">
    <property type="term" value="P:microtubule severing"/>
    <property type="evidence" value="ECO:0007669"/>
    <property type="project" value="TreeGrafter"/>
</dbReference>
<evidence type="ECO:0000259" key="1">
    <source>
        <dbReference type="Pfam" id="PF00004"/>
    </source>
</evidence>
<dbReference type="PANTHER" id="PTHR23074:SF19">
    <property type="entry name" value="KATANIN P60 ATPASE-CONTAINING SUBUNIT A1"/>
    <property type="match status" value="1"/>
</dbReference>
<proteinExistence type="predicted"/>
<sequence length="109" mass="12166">MVRCLFDLARAYAPSTIFIDEIDSLCNARGASGEHESSRRVKSELLVQVAPDVNIDEVARRTEGYSGDDLTDVCRDASMNGMRRKKVQPSVSLADIERHEKWFAEFGSA</sequence>
<organism evidence="3 4">
    <name type="scientific">Glycine soja</name>
    <name type="common">Wild soybean</name>
    <dbReference type="NCBI Taxonomy" id="3848"/>
    <lineage>
        <taxon>Eukaryota</taxon>
        <taxon>Viridiplantae</taxon>
        <taxon>Streptophyta</taxon>
        <taxon>Embryophyta</taxon>
        <taxon>Tracheophyta</taxon>
        <taxon>Spermatophyta</taxon>
        <taxon>Magnoliopsida</taxon>
        <taxon>eudicotyledons</taxon>
        <taxon>Gunneridae</taxon>
        <taxon>Pentapetalae</taxon>
        <taxon>rosids</taxon>
        <taxon>fabids</taxon>
        <taxon>Fabales</taxon>
        <taxon>Fabaceae</taxon>
        <taxon>Papilionoideae</taxon>
        <taxon>50 kb inversion clade</taxon>
        <taxon>NPAAA clade</taxon>
        <taxon>indigoferoid/millettioid clade</taxon>
        <taxon>Phaseoleae</taxon>
        <taxon>Glycine</taxon>
        <taxon>Glycine subgen. Soja</taxon>
    </lineage>
</organism>
<protein>
    <submittedName>
        <fullName evidence="3">Katanin p60 ATPase-containing subunit A1</fullName>
    </submittedName>
</protein>
<evidence type="ECO:0000259" key="2">
    <source>
        <dbReference type="Pfam" id="PF17862"/>
    </source>
</evidence>
<dbReference type="Gene3D" id="3.40.50.300">
    <property type="entry name" value="P-loop containing nucleotide triphosphate hydrolases"/>
    <property type="match status" value="1"/>
</dbReference>
<feature type="domain" description="ATPase AAA-type core" evidence="1">
    <location>
        <begin position="2"/>
        <end position="51"/>
    </location>
</feature>